<evidence type="ECO:0000313" key="4">
    <source>
        <dbReference type="Proteomes" id="UP000559256"/>
    </source>
</evidence>
<accession>A0A8H5H197</accession>
<dbReference type="HAMAP" id="MF_01384">
    <property type="entry name" value="UreD"/>
    <property type="match status" value="1"/>
</dbReference>
<dbReference type="PANTHER" id="PTHR33643">
    <property type="entry name" value="UREASE ACCESSORY PROTEIN D"/>
    <property type="match status" value="1"/>
</dbReference>
<comment type="similarity">
    <text evidence="1">Belongs to the UreD family.</text>
</comment>
<evidence type="ECO:0000256" key="1">
    <source>
        <dbReference type="ARBA" id="ARBA00007177"/>
    </source>
</evidence>
<dbReference type="OrthoDB" id="5550464at2759"/>
<organism evidence="3 4">
    <name type="scientific">Tetrapyrgos nigripes</name>
    <dbReference type="NCBI Taxonomy" id="182062"/>
    <lineage>
        <taxon>Eukaryota</taxon>
        <taxon>Fungi</taxon>
        <taxon>Dikarya</taxon>
        <taxon>Basidiomycota</taxon>
        <taxon>Agaricomycotina</taxon>
        <taxon>Agaricomycetes</taxon>
        <taxon>Agaricomycetidae</taxon>
        <taxon>Agaricales</taxon>
        <taxon>Marasmiineae</taxon>
        <taxon>Marasmiaceae</taxon>
        <taxon>Tetrapyrgos</taxon>
    </lineage>
</organism>
<dbReference type="Proteomes" id="UP000559256">
    <property type="component" value="Unassembled WGS sequence"/>
</dbReference>
<evidence type="ECO:0000313" key="3">
    <source>
        <dbReference type="EMBL" id="KAF5374822.1"/>
    </source>
</evidence>
<keyword evidence="2" id="KW-0143">Chaperone</keyword>
<sequence>MPPSQLHAGGGRIVLSQHNGDPVFAQLSSTYPLKLLSPRVHQKPVAVVYALTYGGGLVSGDQVHLSAEIDRGVILVFLTQGSTKVFKTRGEQRLASVQRLFPESSTAQTYTTPTIQKMDFRVSSNSVIVLLPDPVTCFRAASYSQIQTFHLTKEASAVVLDWMTSGRRSLGEEWVFSRYSSCSEIIVEGTTIAKDVILLEADEPGVDPFPRRTLAERMHPYSCYATVLLCGTAVRAAIEHIKNDYEKITVMKSSAPANFLWSFSLIRPDGDGAIVRVAGKDTETVKEWLKAALSCLEEVIGIDVYRRAFV</sequence>
<dbReference type="AlphaFoldDB" id="A0A8H5H197"/>
<comment type="caution">
    <text evidence="3">The sequence shown here is derived from an EMBL/GenBank/DDBJ whole genome shotgun (WGS) entry which is preliminary data.</text>
</comment>
<proteinExistence type="inferred from homology"/>
<dbReference type="InterPro" id="IPR002669">
    <property type="entry name" value="UreD"/>
</dbReference>
<evidence type="ECO:0000256" key="2">
    <source>
        <dbReference type="ARBA" id="ARBA00023186"/>
    </source>
</evidence>
<evidence type="ECO:0008006" key="5">
    <source>
        <dbReference type="Google" id="ProtNLM"/>
    </source>
</evidence>
<dbReference type="GO" id="GO:0016151">
    <property type="term" value="F:nickel cation binding"/>
    <property type="evidence" value="ECO:0007669"/>
    <property type="project" value="InterPro"/>
</dbReference>
<gene>
    <name evidence="3" type="ORF">D9758_000401</name>
</gene>
<name>A0A8H5H197_9AGAR</name>
<protein>
    <recommendedName>
        <fullName evidence="5">UreD-domain-containing protein</fullName>
    </recommendedName>
</protein>
<dbReference type="Pfam" id="PF01774">
    <property type="entry name" value="UreD"/>
    <property type="match status" value="1"/>
</dbReference>
<keyword evidence="4" id="KW-1185">Reference proteome</keyword>
<dbReference type="EMBL" id="JAACJM010000001">
    <property type="protein sequence ID" value="KAF5374822.1"/>
    <property type="molecule type" value="Genomic_DNA"/>
</dbReference>
<dbReference type="PANTHER" id="PTHR33643:SF1">
    <property type="entry name" value="UREASE ACCESSORY PROTEIN D"/>
    <property type="match status" value="1"/>
</dbReference>
<reference evidence="3 4" key="1">
    <citation type="journal article" date="2020" name="ISME J.">
        <title>Uncovering the hidden diversity of litter-decomposition mechanisms in mushroom-forming fungi.</title>
        <authorList>
            <person name="Floudas D."/>
            <person name="Bentzer J."/>
            <person name="Ahren D."/>
            <person name="Johansson T."/>
            <person name="Persson P."/>
            <person name="Tunlid A."/>
        </authorList>
    </citation>
    <scope>NUCLEOTIDE SEQUENCE [LARGE SCALE GENOMIC DNA]</scope>
    <source>
        <strain evidence="3 4">CBS 291.85</strain>
    </source>
</reference>